<gene>
    <name evidence="1" type="ORF">FHR83_007127</name>
</gene>
<dbReference type="EMBL" id="JACHXF010000018">
    <property type="protein sequence ID" value="MBB3099421.1"/>
    <property type="molecule type" value="Genomic_DNA"/>
</dbReference>
<protein>
    <submittedName>
        <fullName evidence="1">Uncharacterized protein</fullName>
    </submittedName>
</protein>
<name>A0A7W5ANA0_9ACTN</name>
<evidence type="ECO:0000313" key="2">
    <source>
        <dbReference type="Proteomes" id="UP000590749"/>
    </source>
</evidence>
<dbReference type="AlphaFoldDB" id="A0A7W5ANA0"/>
<comment type="caution">
    <text evidence="1">The sequence shown here is derived from an EMBL/GenBank/DDBJ whole genome shotgun (WGS) entry which is preliminary data.</text>
</comment>
<sequence>MGINIVNPSEFTGGAFLKPAEHMNDLALLVKPKRIDKNVESTYQGQTRVRDEVIADVTVFSTSESLEKGIPSRVIKGCKIAYGMLTGTLERILNEGPDGAIVSVIRKVPTSKGSGYAFRDVEASVLAQVVKYAEALEAEVEKALSDVPDF</sequence>
<proteinExistence type="predicted"/>
<accession>A0A7W5ANA0</accession>
<keyword evidence="2" id="KW-1185">Reference proteome</keyword>
<evidence type="ECO:0000313" key="1">
    <source>
        <dbReference type="EMBL" id="MBB3099421.1"/>
    </source>
</evidence>
<dbReference type="RefSeq" id="WP_183225470.1">
    <property type="nucleotide sequence ID" value="NZ_BMPW01000021.1"/>
</dbReference>
<organism evidence="1 2">
    <name type="scientific">Actinoplanes campanulatus</name>
    <dbReference type="NCBI Taxonomy" id="113559"/>
    <lineage>
        <taxon>Bacteria</taxon>
        <taxon>Bacillati</taxon>
        <taxon>Actinomycetota</taxon>
        <taxon>Actinomycetes</taxon>
        <taxon>Micromonosporales</taxon>
        <taxon>Micromonosporaceae</taxon>
        <taxon>Actinoplanes</taxon>
    </lineage>
</organism>
<reference evidence="1 2" key="1">
    <citation type="submission" date="2020-08" db="EMBL/GenBank/DDBJ databases">
        <title>Genomic Encyclopedia of Type Strains, Phase III (KMG-III): the genomes of soil and plant-associated and newly described type strains.</title>
        <authorList>
            <person name="Whitman W."/>
        </authorList>
    </citation>
    <scope>NUCLEOTIDE SEQUENCE [LARGE SCALE GENOMIC DNA]</scope>
    <source>
        <strain evidence="1 2">CECT 3287</strain>
    </source>
</reference>
<dbReference type="Proteomes" id="UP000590749">
    <property type="component" value="Unassembled WGS sequence"/>
</dbReference>